<protein>
    <recommendedName>
        <fullName evidence="6">Dioxygenase</fullName>
        <ecNumber evidence="6">1.13.11.-</ecNumber>
    </recommendedName>
</protein>
<evidence type="ECO:0000313" key="7">
    <source>
        <dbReference type="EMBL" id="KAA1419329.1"/>
    </source>
</evidence>
<feature type="binding site" evidence="5">
    <location>
        <position position="288"/>
    </location>
    <ligand>
        <name>Fe cation</name>
        <dbReference type="ChEBI" id="CHEBI:24875"/>
        <note>catalytic</note>
    </ligand>
</feature>
<proteinExistence type="inferred from homology"/>
<keyword evidence="6" id="KW-0223">Dioxygenase</keyword>
<name>A0A5B1LI87_9ACTN</name>
<keyword evidence="3 6" id="KW-0560">Oxidoreductase</keyword>
<comment type="similarity">
    <text evidence="1 6">Belongs to the carotenoid oxygenase family.</text>
</comment>
<evidence type="ECO:0000313" key="8">
    <source>
        <dbReference type="Proteomes" id="UP000325003"/>
    </source>
</evidence>
<gene>
    <name evidence="7" type="ORF">F0U44_12875</name>
</gene>
<evidence type="ECO:0000256" key="5">
    <source>
        <dbReference type="PIRSR" id="PIRSR604294-1"/>
    </source>
</evidence>
<feature type="binding site" evidence="5">
    <location>
        <position position="173"/>
    </location>
    <ligand>
        <name>Fe cation</name>
        <dbReference type="ChEBI" id="CHEBI:24875"/>
        <note>catalytic</note>
    </ligand>
</feature>
<dbReference type="InterPro" id="IPR004294">
    <property type="entry name" value="Carotenoid_Oase"/>
</dbReference>
<evidence type="ECO:0000256" key="1">
    <source>
        <dbReference type="ARBA" id="ARBA00006787"/>
    </source>
</evidence>
<dbReference type="GO" id="GO:0016121">
    <property type="term" value="P:carotene catabolic process"/>
    <property type="evidence" value="ECO:0007669"/>
    <property type="project" value="TreeGrafter"/>
</dbReference>
<keyword evidence="8" id="KW-1185">Reference proteome</keyword>
<dbReference type="Pfam" id="PF03055">
    <property type="entry name" value="RPE65"/>
    <property type="match status" value="1"/>
</dbReference>
<dbReference type="GO" id="GO:0046872">
    <property type="term" value="F:metal ion binding"/>
    <property type="evidence" value="ECO:0007669"/>
    <property type="project" value="UniProtKB-KW"/>
</dbReference>
<accession>A0A5B1LI87</accession>
<dbReference type="AlphaFoldDB" id="A0A5B1LI87"/>
<keyword evidence="4 5" id="KW-0408">Iron</keyword>
<feature type="binding site" evidence="5">
    <location>
        <position position="464"/>
    </location>
    <ligand>
        <name>Fe cation</name>
        <dbReference type="ChEBI" id="CHEBI:24875"/>
        <note>catalytic</note>
    </ligand>
</feature>
<evidence type="ECO:0000256" key="2">
    <source>
        <dbReference type="ARBA" id="ARBA00022723"/>
    </source>
</evidence>
<organism evidence="7 8">
    <name type="scientific">Nocardioides humilatus</name>
    <dbReference type="NCBI Taxonomy" id="2607660"/>
    <lineage>
        <taxon>Bacteria</taxon>
        <taxon>Bacillati</taxon>
        <taxon>Actinomycetota</taxon>
        <taxon>Actinomycetes</taxon>
        <taxon>Propionibacteriales</taxon>
        <taxon>Nocardioidaceae</taxon>
        <taxon>Nocardioides</taxon>
    </lineage>
</organism>
<comment type="cofactor">
    <cofactor evidence="5 6">
        <name>Fe(2+)</name>
        <dbReference type="ChEBI" id="CHEBI:29033"/>
    </cofactor>
    <text evidence="5 6">Binds 1 Fe(2+) ion per subunit.</text>
</comment>
<dbReference type="RefSeq" id="WP_149728663.1">
    <property type="nucleotide sequence ID" value="NZ_VUJV01000003.1"/>
</dbReference>
<feature type="binding site" evidence="5">
    <location>
        <position position="222"/>
    </location>
    <ligand>
        <name>Fe cation</name>
        <dbReference type="ChEBI" id="CHEBI:24875"/>
        <note>catalytic</note>
    </ligand>
</feature>
<keyword evidence="2 5" id="KW-0479">Metal-binding</keyword>
<reference evidence="7 8" key="1">
    <citation type="submission" date="2019-09" db="EMBL/GenBank/DDBJ databases">
        <title>Nocardioides panacisoli sp. nov., isolated from the soil of a ginseng field.</title>
        <authorList>
            <person name="Cho C."/>
        </authorList>
    </citation>
    <scope>NUCLEOTIDE SEQUENCE [LARGE SCALE GENOMIC DNA]</scope>
    <source>
        <strain evidence="7 8">BN130099</strain>
    </source>
</reference>
<sequence length="474" mass="53662">MSITQERITLGEEWGIHRPLLEERDVVDLQVDGTIPAELEGTLYRIGPGKLQVGTTLLDNIFDGDGMISRFSIRDGRVDFRNRYVRTQHFEHGQRSSKVKYRGVGAMRPGGPLANFLRLPANVANTNVILTGDELLALWEMGRPHRVDPDTLETLGEEDFEGRLKWIGAFSAHPKWDPQTQEMFNFGLDIFPYPQIRCYRRKRGGPLEQFASIPMLDLPWNHDVALTGKNLVFVLDPIMPTLPQIALSRGSYLDALDYRPNKPTRFVIVPRNGGRPRIVEHDALMHFHVTNAFDDGDDVVVDLVNFGPDAWDQLKVTIGDARNPHPYPPNRLTRYRISPTGQVTSEQLVDFTGEFPQYDWRLTAREHRFTYLTGFGESMSDGSITKVDSTTGRVWQHTMAGHAIGEPLFVPRSPDAAEDDGWLVALAHDRREQRSKLVVLDARDPERDALATAHLPFNVPLGFHGMYTRRPVAS</sequence>
<evidence type="ECO:0000256" key="3">
    <source>
        <dbReference type="ARBA" id="ARBA00023002"/>
    </source>
</evidence>
<dbReference type="GO" id="GO:0010436">
    <property type="term" value="F:carotenoid dioxygenase activity"/>
    <property type="evidence" value="ECO:0007669"/>
    <property type="project" value="TreeGrafter"/>
</dbReference>
<evidence type="ECO:0000256" key="6">
    <source>
        <dbReference type="RuleBase" id="RU364048"/>
    </source>
</evidence>
<dbReference type="PANTHER" id="PTHR10543">
    <property type="entry name" value="BETA-CAROTENE DIOXYGENASE"/>
    <property type="match status" value="1"/>
</dbReference>
<comment type="caution">
    <text evidence="7">The sequence shown here is derived from an EMBL/GenBank/DDBJ whole genome shotgun (WGS) entry which is preliminary data.</text>
</comment>
<dbReference type="Proteomes" id="UP000325003">
    <property type="component" value="Unassembled WGS sequence"/>
</dbReference>
<reference evidence="7 8" key="2">
    <citation type="submission" date="2019-09" db="EMBL/GenBank/DDBJ databases">
        <authorList>
            <person name="Jin C."/>
        </authorList>
    </citation>
    <scope>NUCLEOTIDE SEQUENCE [LARGE SCALE GENOMIC DNA]</scope>
    <source>
        <strain evidence="7 8">BN130099</strain>
    </source>
</reference>
<dbReference type="EC" id="1.13.11.-" evidence="6"/>
<evidence type="ECO:0000256" key="4">
    <source>
        <dbReference type="ARBA" id="ARBA00023004"/>
    </source>
</evidence>
<dbReference type="PANTHER" id="PTHR10543:SF89">
    <property type="entry name" value="CAROTENOID 9,10(9',10')-CLEAVAGE DIOXYGENASE 1"/>
    <property type="match status" value="1"/>
</dbReference>
<dbReference type="EMBL" id="VUJV01000003">
    <property type="protein sequence ID" value="KAA1419329.1"/>
    <property type="molecule type" value="Genomic_DNA"/>
</dbReference>